<protein>
    <submittedName>
        <fullName evidence="1">Hypothetical HhH DNA-binding protein</fullName>
    </submittedName>
</protein>
<proteinExistence type="predicted"/>
<reference evidence="1" key="1">
    <citation type="journal article" date="2010" name="Environ. Microbiol.">
        <title>The metavirome of a hypersaline environment.</title>
        <authorList>
            <person name="Santos F."/>
            <person name="Yarza P."/>
            <person name="Parro V."/>
            <person name="Briones C."/>
            <person name="Anton J."/>
        </authorList>
    </citation>
    <scope>NUCLEOTIDE SEQUENCE</scope>
</reference>
<dbReference type="EMBL" id="GU735382">
    <property type="protein sequence ID" value="ADE29311.1"/>
    <property type="molecule type" value="Genomic_DNA"/>
</dbReference>
<sequence>MSDLHGDLTDIDGVGDATAAKILSKLDDHAPDYDEGYMRKAKQAAQAGDYNTAGIYLRRAWE</sequence>
<organism evidence="1">
    <name type="scientific">uncultured virus</name>
    <dbReference type="NCBI Taxonomy" id="340016"/>
    <lineage>
        <taxon>Viruses</taxon>
        <taxon>environmental samples</taxon>
    </lineage>
</organism>
<dbReference type="GO" id="GO:0003677">
    <property type="term" value="F:DNA binding"/>
    <property type="evidence" value="ECO:0007669"/>
    <property type="project" value="UniProtKB-KW"/>
</dbReference>
<keyword evidence="1" id="KW-0238">DNA-binding</keyword>
<name>D5L2Q2_9VIRU</name>
<evidence type="ECO:0000313" key="1">
    <source>
        <dbReference type="EMBL" id="ADE29311.1"/>
    </source>
</evidence>
<accession>D5L2Q2</accession>